<dbReference type="InterPro" id="IPR001810">
    <property type="entry name" value="F-box_dom"/>
</dbReference>
<dbReference type="AlphaFoldDB" id="A0A9P5ZD44"/>
<proteinExistence type="predicted"/>
<evidence type="ECO:0000313" key="2">
    <source>
        <dbReference type="EMBL" id="KAF9484948.1"/>
    </source>
</evidence>
<accession>A0A9P5ZD44</accession>
<dbReference type="InterPro" id="IPR036047">
    <property type="entry name" value="F-box-like_dom_sf"/>
</dbReference>
<dbReference type="SUPFAM" id="SSF81383">
    <property type="entry name" value="F-box domain"/>
    <property type="match status" value="1"/>
</dbReference>
<keyword evidence="3" id="KW-1185">Reference proteome</keyword>
<dbReference type="EMBL" id="MU155139">
    <property type="protein sequence ID" value="KAF9484948.1"/>
    <property type="molecule type" value="Genomic_DNA"/>
</dbReference>
<evidence type="ECO:0000259" key="1">
    <source>
        <dbReference type="PROSITE" id="PS50181"/>
    </source>
</evidence>
<dbReference type="PROSITE" id="PS50181">
    <property type="entry name" value="FBOX"/>
    <property type="match status" value="1"/>
</dbReference>
<organism evidence="2 3">
    <name type="scientific">Pholiota conissans</name>
    <dbReference type="NCBI Taxonomy" id="109636"/>
    <lineage>
        <taxon>Eukaryota</taxon>
        <taxon>Fungi</taxon>
        <taxon>Dikarya</taxon>
        <taxon>Basidiomycota</taxon>
        <taxon>Agaricomycotina</taxon>
        <taxon>Agaricomycetes</taxon>
        <taxon>Agaricomycetidae</taxon>
        <taxon>Agaricales</taxon>
        <taxon>Agaricineae</taxon>
        <taxon>Strophariaceae</taxon>
        <taxon>Pholiota</taxon>
    </lineage>
</organism>
<feature type="domain" description="F-box" evidence="1">
    <location>
        <begin position="56"/>
        <end position="105"/>
    </location>
</feature>
<reference evidence="2" key="1">
    <citation type="submission" date="2020-11" db="EMBL/GenBank/DDBJ databases">
        <authorList>
            <consortium name="DOE Joint Genome Institute"/>
            <person name="Ahrendt S."/>
            <person name="Riley R."/>
            <person name="Andreopoulos W."/>
            <person name="Labutti K."/>
            <person name="Pangilinan J."/>
            <person name="Ruiz-Duenas F.J."/>
            <person name="Barrasa J.M."/>
            <person name="Sanchez-Garcia M."/>
            <person name="Camarero S."/>
            <person name="Miyauchi S."/>
            <person name="Serrano A."/>
            <person name="Linde D."/>
            <person name="Babiker R."/>
            <person name="Drula E."/>
            <person name="Ayuso-Fernandez I."/>
            <person name="Pacheco R."/>
            <person name="Padilla G."/>
            <person name="Ferreira P."/>
            <person name="Barriuso J."/>
            <person name="Kellner H."/>
            <person name="Castanera R."/>
            <person name="Alfaro M."/>
            <person name="Ramirez L."/>
            <person name="Pisabarro A.G."/>
            <person name="Kuo A."/>
            <person name="Tritt A."/>
            <person name="Lipzen A."/>
            <person name="He G."/>
            <person name="Yan M."/>
            <person name="Ng V."/>
            <person name="Cullen D."/>
            <person name="Martin F."/>
            <person name="Rosso M.-N."/>
            <person name="Henrissat B."/>
            <person name="Hibbett D."/>
            <person name="Martinez A.T."/>
            <person name="Grigoriev I.V."/>
        </authorList>
    </citation>
    <scope>NUCLEOTIDE SEQUENCE</scope>
    <source>
        <strain evidence="2">CIRM-BRFM 674</strain>
    </source>
</reference>
<protein>
    <recommendedName>
        <fullName evidence="1">F-box domain-containing protein</fullName>
    </recommendedName>
</protein>
<sequence length="248" mass="28711">MKSTMGVVNISKESSINKKKAIQTQEKNEPLKRKRKVATGDNLLAVKKFKGKGKKVCNLREIPLEILFEILYLLTPSDLVNLSQAGKDFESMFRGPDSPTIWKEVRHNVVPALPPCPPDLNELEFAELLFGKCCHYCAKKIMPLHTVWEARQRICNQCVKQWCTTEIPKMQLKSITDLQNYVPSICTYSGHRGTRYYFATIIDDWRKAYNKSKAKAKWKTSKIQELEMIRQVSYRIIWLLLSHIFISS</sequence>
<evidence type="ECO:0000313" key="3">
    <source>
        <dbReference type="Proteomes" id="UP000807469"/>
    </source>
</evidence>
<dbReference type="OrthoDB" id="3066739at2759"/>
<gene>
    <name evidence="2" type="ORF">BDN70DRAFT_871943</name>
</gene>
<comment type="caution">
    <text evidence="2">The sequence shown here is derived from an EMBL/GenBank/DDBJ whole genome shotgun (WGS) entry which is preliminary data.</text>
</comment>
<name>A0A9P5ZD44_9AGAR</name>
<dbReference type="Proteomes" id="UP000807469">
    <property type="component" value="Unassembled WGS sequence"/>
</dbReference>